<evidence type="ECO:0000313" key="3">
    <source>
        <dbReference type="Proteomes" id="UP000033530"/>
    </source>
</evidence>
<proteinExistence type="predicted"/>
<reference evidence="2 3" key="1">
    <citation type="submission" date="2015-03" db="EMBL/GenBank/DDBJ databases">
        <title>Draft Genome Sequence of S. carnosus subsp. utilis LTH 7013, Isolated from South Tirolean Ham.</title>
        <authorList>
            <person name="Mueller A."/>
            <person name="Huptas C."/>
            <person name="Wenning M."/>
            <person name="Weiss A."/>
            <person name="Schmidt H."/>
        </authorList>
    </citation>
    <scope>NUCLEOTIDE SEQUENCE [LARGE SCALE GENOMIC DNA]</scope>
    <source>
        <strain evidence="2 3">LTH7013</strain>
    </source>
</reference>
<keyword evidence="1" id="KW-1133">Transmembrane helix</keyword>
<keyword evidence="1" id="KW-0812">Transmembrane</keyword>
<gene>
    <name evidence="2" type="ORF">VV61_08770</name>
</gene>
<keyword evidence="1" id="KW-0472">Membrane</keyword>
<comment type="caution">
    <text evidence="2">The sequence shown here is derived from an EMBL/GenBank/DDBJ whole genome shotgun (WGS) entry which is preliminary data.</text>
</comment>
<feature type="transmembrane region" description="Helical" evidence="1">
    <location>
        <begin position="7"/>
        <end position="27"/>
    </location>
</feature>
<evidence type="ECO:0000256" key="1">
    <source>
        <dbReference type="SAM" id="Phobius"/>
    </source>
</evidence>
<organism evidence="2 3">
    <name type="scientific">Staphylococcus carnosus</name>
    <dbReference type="NCBI Taxonomy" id="1281"/>
    <lineage>
        <taxon>Bacteria</taxon>
        <taxon>Bacillati</taxon>
        <taxon>Bacillota</taxon>
        <taxon>Bacilli</taxon>
        <taxon>Bacillales</taxon>
        <taxon>Staphylococcaceae</taxon>
        <taxon>Staphylococcus</taxon>
    </lineage>
</organism>
<evidence type="ECO:0000313" key="2">
    <source>
        <dbReference type="EMBL" id="KKB25154.1"/>
    </source>
</evidence>
<dbReference type="EMBL" id="LAIU01000005">
    <property type="protein sequence ID" value="KKB25154.1"/>
    <property type="molecule type" value="Genomic_DNA"/>
</dbReference>
<protein>
    <submittedName>
        <fullName evidence="2">Uncharacterized protein</fullName>
    </submittedName>
</protein>
<dbReference type="AlphaFoldDB" id="A0AAJ0NH26"/>
<name>A0AAJ0NH26_STACA</name>
<dbReference type="Proteomes" id="UP000033530">
    <property type="component" value="Unassembled WGS sequence"/>
</dbReference>
<accession>A0AAJ0NH26</accession>
<sequence>MKYSLRLIVLISILLLTLISVGIYAVFRHQHLQAQKPSKTYTVAYNHPLTFTGNQQAQYTQTLIYHSEYGKIHDWFIQSDKAVKKNAPVLEYYNFKAEQKLTALRKQLVALDKKPDQLPLRTFLEQQFYLTQTALRIQENSIFEGKLHIIEPYPSLNNEVFAEIYSNKRIIQCTIDEKIRHQLKNNQEVEIQPHSGSSFKGRIIKIDTFPTTSTFNSDAPAKYKVAISTDASYPIGTHFKISVSTHLISLPKDVLYDKNSVIIKKDKKMVKRIIKYREKSGMVIISEGLLPGEKVIAQSKNFTFN</sequence>